<evidence type="ECO:0008006" key="5">
    <source>
        <dbReference type="Google" id="ProtNLM"/>
    </source>
</evidence>
<keyword evidence="4" id="KW-1185">Reference proteome</keyword>
<reference evidence="3" key="1">
    <citation type="submission" date="2023-07" db="EMBL/GenBank/DDBJ databases">
        <title>Genomic Encyclopedia of Type Strains, Phase IV (KMG-IV): sequencing the most valuable type-strain genomes for metagenomic binning, comparative biology and taxonomic classification.</title>
        <authorList>
            <person name="Goeker M."/>
        </authorList>
    </citation>
    <scope>NUCLEOTIDE SEQUENCE</scope>
    <source>
        <strain evidence="3">DSM 24202</strain>
    </source>
</reference>
<keyword evidence="2" id="KW-0732">Signal</keyword>
<dbReference type="AlphaFoldDB" id="A0AAE4AMS7"/>
<feature type="chain" id="PRO_5042224154" description="Peptidase C-terminal archaeal/bacterial domain-containing protein" evidence="2">
    <location>
        <begin position="32"/>
        <end position="610"/>
    </location>
</feature>
<evidence type="ECO:0000313" key="3">
    <source>
        <dbReference type="EMBL" id="MDQ0289644.1"/>
    </source>
</evidence>
<dbReference type="RefSeq" id="WP_307261100.1">
    <property type="nucleotide sequence ID" value="NZ_JAUSVL010000001.1"/>
</dbReference>
<name>A0AAE4AMS7_9BACT</name>
<evidence type="ECO:0000313" key="4">
    <source>
        <dbReference type="Proteomes" id="UP001238163"/>
    </source>
</evidence>
<evidence type="ECO:0000256" key="2">
    <source>
        <dbReference type="SAM" id="SignalP"/>
    </source>
</evidence>
<protein>
    <recommendedName>
        <fullName evidence="5">Peptidase C-terminal archaeal/bacterial domain-containing protein</fullName>
    </recommendedName>
</protein>
<organism evidence="3 4">
    <name type="scientific">Oligosphaera ethanolica</name>
    <dbReference type="NCBI Taxonomy" id="760260"/>
    <lineage>
        <taxon>Bacteria</taxon>
        <taxon>Pseudomonadati</taxon>
        <taxon>Lentisphaerota</taxon>
        <taxon>Oligosphaeria</taxon>
        <taxon>Oligosphaerales</taxon>
        <taxon>Oligosphaeraceae</taxon>
        <taxon>Oligosphaera</taxon>
    </lineage>
</organism>
<proteinExistence type="predicted"/>
<feature type="compositionally biased region" description="Basic and acidic residues" evidence="1">
    <location>
        <begin position="596"/>
        <end position="610"/>
    </location>
</feature>
<comment type="caution">
    <text evidence="3">The sequence shown here is derived from an EMBL/GenBank/DDBJ whole genome shotgun (WGS) entry which is preliminary data.</text>
</comment>
<dbReference type="Proteomes" id="UP001238163">
    <property type="component" value="Unassembled WGS sequence"/>
</dbReference>
<dbReference type="Gene3D" id="2.60.120.380">
    <property type="match status" value="2"/>
</dbReference>
<accession>A0AAE4AMS7</accession>
<gene>
    <name evidence="3" type="ORF">J3R75_001751</name>
</gene>
<dbReference type="EMBL" id="JAUSVL010000001">
    <property type="protein sequence ID" value="MDQ0289644.1"/>
    <property type="molecule type" value="Genomic_DNA"/>
</dbReference>
<feature type="region of interest" description="Disordered" evidence="1">
    <location>
        <begin position="589"/>
        <end position="610"/>
    </location>
</feature>
<feature type="signal peptide" evidence="2">
    <location>
        <begin position="1"/>
        <end position="31"/>
    </location>
</feature>
<sequence length="610" mass="66109">MTPSQRTHYLRVLPAMLLLLMLVGGSGDALAADPFVGYVYPCGVQAGSSARLLLGGQNLQGVQGGIVTGEGVNISKITIVPNFPRADSRQRKYLLAWIADIEKGNKAPPPLPDSTDGWRENAWWQKLHELAPMELRLVLKDLHTIPNALQASPAIRQLVIVDVAVAADAAPGERELRLYGRGGISAPKLFYVDAAPHCPEPSYRAPDEEPAATPRVAAVPAVLDGQILPGETDRFVVALKGGQSYRCALYGRRLLPFIGDAVPGHFQAVLRLLDATGREVAFADDEYFDPDPVLRFACPTAGDYTLEVRDNLYRGREDFVYRVDISLGTRPYPFTAPPWPALPQLSDDDAGRQPRDGATAQVIAGTIARPGETDSVRVIGRKGAAVVFDLAARRCASPLDAVMSIRGPDGSVIATVDDHPVPFNAGTCLQYVDPYLMTTFPADGIYDIQIRDVTGAGGVDYRYWLRIGPPQPSFLVYTTKSSLSQPNYSLLTFVAARLDGFVGPITLASKELIFTRGNVIPADKDRVTLPVRCPAFHHYSRPWPASISASAEGSGQPLHGDVIPADECTQAFAYTHLLPVASLYVNASTRPPGEQRAMKQQREKDQGAKK</sequence>
<evidence type="ECO:0000256" key="1">
    <source>
        <dbReference type="SAM" id="MobiDB-lite"/>
    </source>
</evidence>